<accession>A0A8J2FN19</accession>
<comment type="caution">
    <text evidence="1">The sequence shown here is derived from an EMBL/GenBank/DDBJ whole genome shotgun (WGS) entry which is preliminary data.</text>
</comment>
<reference evidence="1" key="1">
    <citation type="submission" date="2021-02" db="EMBL/GenBank/DDBJ databases">
        <authorList>
            <person name="Cremers G."/>
            <person name="Picone N."/>
        </authorList>
    </citation>
    <scope>NUCLEOTIDE SEQUENCE</scope>
    <source>
        <strain evidence="1">PQ17</strain>
    </source>
</reference>
<gene>
    <name evidence="1" type="ORF">MPNT_120008</name>
</gene>
<proteinExistence type="predicted"/>
<dbReference type="EMBL" id="CAJNOB010000004">
    <property type="protein sequence ID" value="CAF0692409.1"/>
    <property type="molecule type" value="Genomic_DNA"/>
</dbReference>
<evidence type="ECO:0000313" key="2">
    <source>
        <dbReference type="Proteomes" id="UP000663859"/>
    </source>
</evidence>
<name>A0A8J2FN19_9BACT</name>
<keyword evidence="2" id="KW-1185">Reference proteome</keyword>
<protein>
    <submittedName>
        <fullName evidence="1">Uncharacterized protein</fullName>
    </submittedName>
</protein>
<organism evidence="1 2">
    <name type="scientific">Candidatus Methylacidithermus pantelleriae</name>
    <dbReference type="NCBI Taxonomy" id="2744239"/>
    <lineage>
        <taxon>Bacteria</taxon>
        <taxon>Pseudomonadati</taxon>
        <taxon>Verrucomicrobiota</taxon>
        <taxon>Methylacidiphilae</taxon>
        <taxon>Methylacidiphilales</taxon>
        <taxon>Methylacidiphilaceae</taxon>
        <taxon>Candidatus Methylacidithermus</taxon>
    </lineage>
</organism>
<dbReference type="AlphaFoldDB" id="A0A8J2FN19"/>
<dbReference type="Proteomes" id="UP000663859">
    <property type="component" value="Unassembled WGS sequence"/>
</dbReference>
<sequence>MEELVCFFEYFAKDVVLKFAFGEKPRYADAVKATKGFGRLVRGSLSRSIGFGGGR</sequence>
<evidence type="ECO:0000313" key="1">
    <source>
        <dbReference type="EMBL" id="CAF0692409.1"/>
    </source>
</evidence>